<dbReference type="Proteomes" id="UP001157167">
    <property type="component" value="Unassembled WGS sequence"/>
</dbReference>
<dbReference type="Pfam" id="PF02687">
    <property type="entry name" value="FtsX"/>
    <property type="match status" value="1"/>
</dbReference>
<dbReference type="Pfam" id="PF12704">
    <property type="entry name" value="MacB_PCD"/>
    <property type="match status" value="1"/>
</dbReference>
<keyword evidence="5 6" id="KW-0472">Membrane</keyword>
<reference evidence="10" key="1">
    <citation type="journal article" date="2019" name="Int. J. Syst. Evol. Microbiol.">
        <title>The Global Catalogue of Microorganisms (GCM) 10K type strain sequencing project: providing services to taxonomists for standard genome sequencing and annotation.</title>
        <authorList>
            <consortium name="The Broad Institute Genomics Platform"/>
            <consortium name="The Broad Institute Genome Sequencing Center for Infectious Disease"/>
            <person name="Wu L."/>
            <person name="Ma J."/>
        </authorList>
    </citation>
    <scope>NUCLEOTIDE SEQUENCE [LARGE SCALE GENOMIC DNA]</scope>
    <source>
        <strain evidence="10">NBRC 102407</strain>
    </source>
</reference>
<keyword evidence="10" id="KW-1185">Reference proteome</keyword>
<keyword evidence="9" id="KW-0547">Nucleotide-binding</keyword>
<evidence type="ECO:0000256" key="5">
    <source>
        <dbReference type="ARBA" id="ARBA00023136"/>
    </source>
</evidence>
<comment type="subcellular location">
    <subcellularLocation>
        <location evidence="1">Cell membrane</location>
        <topology evidence="1">Multi-pass membrane protein</topology>
    </subcellularLocation>
</comment>
<evidence type="ECO:0000313" key="9">
    <source>
        <dbReference type="EMBL" id="GLT20643.1"/>
    </source>
</evidence>
<dbReference type="GO" id="GO:0005524">
    <property type="term" value="F:ATP binding"/>
    <property type="evidence" value="ECO:0007669"/>
    <property type="project" value="UniProtKB-KW"/>
</dbReference>
<keyword evidence="3 6" id="KW-0812">Transmembrane</keyword>
<dbReference type="RefSeq" id="WP_284186253.1">
    <property type="nucleotide sequence ID" value="NZ_BSPX01000001.1"/>
</dbReference>
<keyword evidence="9" id="KW-0067">ATP-binding</keyword>
<feature type="domain" description="MacB-like periplasmic core" evidence="8">
    <location>
        <begin position="20"/>
        <end position="229"/>
    </location>
</feature>
<feature type="transmembrane region" description="Helical" evidence="6">
    <location>
        <begin position="21"/>
        <end position="45"/>
    </location>
</feature>
<evidence type="ECO:0000256" key="4">
    <source>
        <dbReference type="ARBA" id="ARBA00022989"/>
    </source>
</evidence>
<dbReference type="PANTHER" id="PTHR43738">
    <property type="entry name" value="ABC TRANSPORTER, MEMBRANE PROTEIN"/>
    <property type="match status" value="1"/>
</dbReference>
<proteinExistence type="predicted"/>
<comment type="caution">
    <text evidence="9">The sequence shown here is derived from an EMBL/GenBank/DDBJ whole genome shotgun (WGS) entry which is preliminary data.</text>
</comment>
<keyword evidence="4 6" id="KW-1133">Transmembrane helix</keyword>
<accession>A0ABQ6F516</accession>
<dbReference type="EMBL" id="BSPX01000001">
    <property type="protein sequence ID" value="GLT20643.1"/>
    <property type="molecule type" value="Genomic_DNA"/>
</dbReference>
<evidence type="ECO:0000313" key="10">
    <source>
        <dbReference type="Proteomes" id="UP001157167"/>
    </source>
</evidence>
<evidence type="ECO:0000259" key="8">
    <source>
        <dbReference type="Pfam" id="PF12704"/>
    </source>
</evidence>
<feature type="transmembrane region" description="Helical" evidence="6">
    <location>
        <begin position="313"/>
        <end position="335"/>
    </location>
</feature>
<evidence type="ECO:0000259" key="7">
    <source>
        <dbReference type="Pfam" id="PF02687"/>
    </source>
</evidence>
<evidence type="ECO:0000256" key="6">
    <source>
        <dbReference type="SAM" id="Phobius"/>
    </source>
</evidence>
<sequence length="387" mass="41929">MSGSFFRLIFRNAWRHRLRSGLTVLGMVVAILAFGLLGTVVDAWYAGAEGAAANRLITRSSISLVFPLPLTYKDKIRAVDGVRDLSWANWFGGIYKEPKNFFAQFAVDGESYFRLYPEFVVPEAQMRDFLRDRKGCIVGRKLADTYGFKVGDTLTLKGTIYAGNWDFVVRGIYDGAKKGTDQSQMFLHWAYLNEVVKAKMPGRANNVGVFIAEVTGADQVAAVSRAIDAEFVNSRAETLTETEKAFQLGFVAMTEAIVVAIRIVSYLVIFIIMAVMANTMAMTARERTAEYATLKALGFSPGFVAAMICGESLMLAGAGGLIGIGLTFPVATAFAAKMGTLFPVFNVSQATVLLQAGCALTVGVVAALLPMRRVARLAIVDGLRAVA</sequence>
<organism evidence="9 10">
    <name type="scientific">Zoogloea oryzae</name>
    <dbReference type="NCBI Taxonomy" id="310767"/>
    <lineage>
        <taxon>Bacteria</taxon>
        <taxon>Pseudomonadati</taxon>
        <taxon>Pseudomonadota</taxon>
        <taxon>Betaproteobacteria</taxon>
        <taxon>Rhodocyclales</taxon>
        <taxon>Zoogloeaceae</taxon>
        <taxon>Zoogloea</taxon>
    </lineage>
</organism>
<feature type="domain" description="ABC3 transporter permease C-terminal" evidence="7">
    <location>
        <begin position="263"/>
        <end position="377"/>
    </location>
</feature>
<dbReference type="InterPro" id="IPR025857">
    <property type="entry name" value="MacB_PCD"/>
</dbReference>
<evidence type="ECO:0000256" key="1">
    <source>
        <dbReference type="ARBA" id="ARBA00004651"/>
    </source>
</evidence>
<feature type="transmembrane region" description="Helical" evidence="6">
    <location>
        <begin position="256"/>
        <end position="277"/>
    </location>
</feature>
<dbReference type="InterPro" id="IPR003838">
    <property type="entry name" value="ABC3_permease_C"/>
</dbReference>
<dbReference type="PANTHER" id="PTHR43738:SF3">
    <property type="entry name" value="ABC TRANSPORTER PERMEASE"/>
    <property type="match status" value="1"/>
</dbReference>
<evidence type="ECO:0000256" key="2">
    <source>
        <dbReference type="ARBA" id="ARBA00022475"/>
    </source>
</evidence>
<keyword evidence="2" id="KW-1003">Cell membrane</keyword>
<name>A0ABQ6F516_9RHOO</name>
<feature type="transmembrane region" description="Helical" evidence="6">
    <location>
        <begin position="347"/>
        <end position="369"/>
    </location>
</feature>
<protein>
    <submittedName>
        <fullName evidence="9">ABC transporter ATP-binding protein</fullName>
    </submittedName>
</protein>
<dbReference type="InterPro" id="IPR051125">
    <property type="entry name" value="ABC-4/HrtB_transporter"/>
</dbReference>
<gene>
    <name evidence="9" type="ORF">GCM10007933_00940</name>
</gene>
<evidence type="ECO:0000256" key="3">
    <source>
        <dbReference type="ARBA" id="ARBA00022692"/>
    </source>
</evidence>